<keyword evidence="2 3" id="KW-0802">TPR repeat</keyword>
<comment type="caution">
    <text evidence="4">The sequence shown here is derived from an EMBL/GenBank/DDBJ whole genome shotgun (WGS) entry which is preliminary data.</text>
</comment>
<keyword evidence="1" id="KW-0677">Repeat</keyword>
<dbReference type="InterPro" id="IPR011990">
    <property type="entry name" value="TPR-like_helical_dom_sf"/>
</dbReference>
<evidence type="ECO:0000313" key="4">
    <source>
        <dbReference type="EMBL" id="ETO07580.1"/>
    </source>
</evidence>
<proteinExistence type="predicted"/>
<dbReference type="InterPro" id="IPR019734">
    <property type="entry name" value="TPR_rpt"/>
</dbReference>
<sequence length="703" mass="82135">MSWNIFVTIESKDYELTLTTLALDNLKTEILEVNKVNEKEKTVIKITDDMNKDIETDEHLKQKKEESHYKLKNPLVLLAGVIRYEDDLCVKDARQDLHMLEKLFKEKLNYQVFITCDKNAFSESLTLDNLNDFLPEHEDIVAQSYGMMPYDGLIFIWCGYNKSNDNNDINLLYTSDNETKYFGDIQQKFVSDIDYFTKKPKIFLKISYYEEKQDSISTRAQIDAQCINDKDVLTIFVKSIIDTPKNDEKEDMDESSADYNDNNKGSYFVKLFCQSIENNMDKSFQIMLEQVAEDLSNQNIRKDFMRVNSTNTHLSIYLTPRSHDDDKDNNLLSINKDIPESLNFHRHHSLEWIKANVKAVKIVQEMIDNNEQGLIVVTNDISHWKTTTNCNEFSFHRLINNDIQKLELRDYWVYIIKSRLIILEEITIDGNVYAIQCEIQCKENVNITTQLFVTSQSIIDPLLTSSISPIQWNKKIHHDIPIQFQYLENRANSCTQMACAGNAIVHLQNCLHLSIQTFGNHHPYVANAYSNLGSAYRDKECHNKAIECHEVALKISLDVFGINHAWTANLYDHLGVSYRNNGEYGKAIDCHRKALNIRLEVFKDNYSWIVYSYNFLEKAHSMKGDGKIIEINEELLKITKKLFGKWDMDVGGLLWKLGLKLEKKKEYKRAYKYYEEAWEVYTVLLGEWNIITRSTKQRMLKLC</sequence>
<evidence type="ECO:0000256" key="1">
    <source>
        <dbReference type="ARBA" id="ARBA00022737"/>
    </source>
</evidence>
<evidence type="ECO:0000256" key="3">
    <source>
        <dbReference type="PROSITE-ProRule" id="PRU00339"/>
    </source>
</evidence>
<dbReference type="SUPFAM" id="SSF48452">
    <property type="entry name" value="TPR-like"/>
    <property type="match status" value="1"/>
</dbReference>
<feature type="repeat" description="TPR" evidence="3">
    <location>
        <begin position="568"/>
        <end position="601"/>
    </location>
</feature>
<organism evidence="4 5">
    <name type="scientific">Reticulomyxa filosa</name>
    <dbReference type="NCBI Taxonomy" id="46433"/>
    <lineage>
        <taxon>Eukaryota</taxon>
        <taxon>Sar</taxon>
        <taxon>Rhizaria</taxon>
        <taxon>Retaria</taxon>
        <taxon>Foraminifera</taxon>
        <taxon>Monothalamids</taxon>
        <taxon>Reticulomyxidae</taxon>
        <taxon>Reticulomyxa</taxon>
    </lineage>
</organism>
<dbReference type="Proteomes" id="UP000023152">
    <property type="component" value="Unassembled WGS sequence"/>
</dbReference>
<dbReference type="Pfam" id="PF13424">
    <property type="entry name" value="TPR_12"/>
    <property type="match status" value="1"/>
</dbReference>
<dbReference type="InterPro" id="IPR029030">
    <property type="entry name" value="Caspase-like_dom_sf"/>
</dbReference>
<dbReference type="EMBL" id="ASPP01026014">
    <property type="protein sequence ID" value="ETO07580.1"/>
    <property type="molecule type" value="Genomic_DNA"/>
</dbReference>
<gene>
    <name evidence="4" type="ORF">RFI_29812</name>
</gene>
<dbReference type="Gene3D" id="1.25.40.10">
    <property type="entry name" value="Tetratricopeptide repeat domain"/>
    <property type="match status" value="2"/>
</dbReference>
<dbReference type="PANTHER" id="PTHR45641">
    <property type="entry name" value="TETRATRICOPEPTIDE REPEAT PROTEIN (AFU_ORTHOLOGUE AFUA_6G03870)"/>
    <property type="match status" value="1"/>
</dbReference>
<evidence type="ECO:0008006" key="6">
    <source>
        <dbReference type="Google" id="ProtNLM"/>
    </source>
</evidence>
<keyword evidence="5" id="KW-1185">Reference proteome</keyword>
<accession>X6M3H9</accession>
<reference evidence="4 5" key="1">
    <citation type="journal article" date="2013" name="Curr. Biol.">
        <title>The Genome of the Foraminiferan Reticulomyxa filosa.</title>
        <authorList>
            <person name="Glockner G."/>
            <person name="Hulsmann N."/>
            <person name="Schleicher M."/>
            <person name="Noegel A.A."/>
            <person name="Eichinger L."/>
            <person name="Gallinger C."/>
            <person name="Pawlowski J."/>
            <person name="Sierra R."/>
            <person name="Euteneuer U."/>
            <person name="Pillet L."/>
            <person name="Moustafa A."/>
            <person name="Platzer M."/>
            <person name="Groth M."/>
            <person name="Szafranski K."/>
            <person name="Schliwa M."/>
        </authorList>
    </citation>
    <scope>NUCLEOTIDE SEQUENCE [LARGE SCALE GENOMIC DNA]</scope>
</reference>
<feature type="repeat" description="TPR" evidence="3">
    <location>
        <begin position="526"/>
        <end position="559"/>
    </location>
</feature>
<dbReference type="SMART" id="SM00028">
    <property type="entry name" value="TPR"/>
    <property type="match status" value="4"/>
</dbReference>
<dbReference type="SUPFAM" id="SSF52129">
    <property type="entry name" value="Caspase-like"/>
    <property type="match status" value="1"/>
</dbReference>
<protein>
    <recommendedName>
        <fullName evidence="6">Peptidase C14 caspase domain-containing protein</fullName>
    </recommendedName>
</protein>
<dbReference type="AlphaFoldDB" id="X6M3H9"/>
<evidence type="ECO:0000256" key="2">
    <source>
        <dbReference type="ARBA" id="ARBA00022803"/>
    </source>
</evidence>
<evidence type="ECO:0000313" key="5">
    <source>
        <dbReference type="Proteomes" id="UP000023152"/>
    </source>
</evidence>
<dbReference type="PROSITE" id="PS50005">
    <property type="entry name" value="TPR"/>
    <property type="match status" value="2"/>
</dbReference>
<name>X6M3H9_RETFI</name>
<dbReference type="PANTHER" id="PTHR45641:SF19">
    <property type="entry name" value="NEPHROCYSTIN-3"/>
    <property type="match status" value="1"/>
</dbReference>